<keyword evidence="4" id="KW-0175">Coiled coil</keyword>
<dbReference type="InterPro" id="IPR036013">
    <property type="entry name" value="Band_7/SPFH_dom_sf"/>
</dbReference>
<dbReference type="SMART" id="SM00244">
    <property type="entry name" value="PHB"/>
    <property type="match status" value="1"/>
</dbReference>
<evidence type="ECO:0000259" key="6">
    <source>
        <dbReference type="SMART" id="SM00244"/>
    </source>
</evidence>
<dbReference type="EMBL" id="BKAL01000012">
    <property type="protein sequence ID" value="GEP70349.1"/>
    <property type="molecule type" value="Genomic_DNA"/>
</dbReference>
<dbReference type="AlphaFoldDB" id="A0A512PGL9"/>
<keyword evidence="3 5" id="KW-0472">Membrane</keyword>
<protein>
    <submittedName>
        <fullName evidence="7">Flotillin family protein</fullName>
    </submittedName>
</protein>
<comment type="subcellular location">
    <subcellularLocation>
        <location evidence="1">Membrane</location>
    </subcellularLocation>
</comment>
<feature type="domain" description="Band 7" evidence="6">
    <location>
        <begin position="25"/>
        <end position="196"/>
    </location>
</feature>
<dbReference type="Pfam" id="PF01145">
    <property type="entry name" value="Band_7"/>
    <property type="match status" value="1"/>
</dbReference>
<dbReference type="PANTHER" id="PTHR13806">
    <property type="entry name" value="FLOTILLIN-RELATED"/>
    <property type="match status" value="1"/>
</dbReference>
<dbReference type="SUPFAM" id="SSF117892">
    <property type="entry name" value="Band 7/SPFH domain"/>
    <property type="match status" value="1"/>
</dbReference>
<organism evidence="7 8">
    <name type="scientific">Cellulomonas soli</name>
    <dbReference type="NCBI Taxonomy" id="931535"/>
    <lineage>
        <taxon>Bacteria</taxon>
        <taxon>Bacillati</taxon>
        <taxon>Actinomycetota</taxon>
        <taxon>Actinomycetes</taxon>
        <taxon>Micrococcales</taxon>
        <taxon>Cellulomonadaceae</taxon>
        <taxon>Cellulomonas</taxon>
    </lineage>
</organism>
<evidence type="ECO:0000313" key="8">
    <source>
        <dbReference type="Proteomes" id="UP000321798"/>
    </source>
</evidence>
<accession>A0A512PGL9</accession>
<keyword evidence="5" id="KW-1133">Transmembrane helix</keyword>
<comment type="caution">
    <text evidence="7">The sequence shown here is derived from an EMBL/GenBank/DDBJ whole genome shotgun (WGS) entry which is preliminary data.</text>
</comment>
<dbReference type="Gene3D" id="3.30.479.30">
    <property type="entry name" value="Band 7 domain"/>
    <property type="match status" value="1"/>
</dbReference>
<dbReference type="GO" id="GO:0002020">
    <property type="term" value="F:protease binding"/>
    <property type="evidence" value="ECO:0007669"/>
    <property type="project" value="TreeGrafter"/>
</dbReference>
<dbReference type="OrthoDB" id="9786220at2"/>
<comment type="similarity">
    <text evidence="2">Belongs to the band 7/mec-2 family. Flotillin subfamily.</text>
</comment>
<dbReference type="GO" id="GO:0072659">
    <property type="term" value="P:protein localization to plasma membrane"/>
    <property type="evidence" value="ECO:0007669"/>
    <property type="project" value="TreeGrafter"/>
</dbReference>
<keyword evidence="5" id="KW-0812">Transmembrane</keyword>
<evidence type="ECO:0000313" key="7">
    <source>
        <dbReference type="EMBL" id="GEP70349.1"/>
    </source>
</evidence>
<evidence type="ECO:0000256" key="3">
    <source>
        <dbReference type="ARBA" id="ARBA00023136"/>
    </source>
</evidence>
<sequence>MQVGPFIWAGVVVVALLVCVGLFRAMWKVAEPNEALIISGLKTGDSGSALGFKVVTGRGTLVIPGVQTVRRLSLDINEAPLEVTCVTKQGIGVTVRGVVIFKVGDDDVSISNSARRFLDNQTTMVARIVNVFEGHLRSIIGSLTMEELVRERERLTQETRAAAGQELEKLGLVIDTLQIKDLIDPTGYIDNLAKPHAAEVEKNARIAQAQANQEATEAEAVAQAIQADAVRKSRISQAQYQAEVDRAASIAAQAGPLAAAEAHQQVVVQETEVSKLEAARRDQQLEAEVRRPADAERYKVEQEAQAARNAAIAEAEARKAAVIAAAEADAEKVRLNGASEQSRRTALAEAVRAEGEGQAAATKAVGEAEATAIRAKGFADAEAIERRAQALAANSDAVVMQQLAQNYPAIVSAAAEAFSGVDNMNVLNGAEGVTSMLMNVIGQGAAGLSTIKQILGQVQAAAPQASTASTVPTRPSHVESN</sequence>
<evidence type="ECO:0000256" key="2">
    <source>
        <dbReference type="ARBA" id="ARBA00007161"/>
    </source>
</evidence>
<dbReference type="CDD" id="cd03399">
    <property type="entry name" value="SPFH_flotillin"/>
    <property type="match status" value="1"/>
</dbReference>
<reference evidence="7 8" key="1">
    <citation type="submission" date="2019-07" db="EMBL/GenBank/DDBJ databases">
        <title>Whole genome shotgun sequence of Cellulomonas soli NBRC 109434.</title>
        <authorList>
            <person name="Hosoyama A."/>
            <person name="Uohara A."/>
            <person name="Ohji S."/>
            <person name="Ichikawa N."/>
        </authorList>
    </citation>
    <scope>NUCLEOTIDE SEQUENCE [LARGE SCALE GENOMIC DNA]</scope>
    <source>
        <strain evidence="7 8">NBRC 109434</strain>
    </source>
</reference>
<dbReference type="Proteomes" id="UP000321798">
    <property type="component" value="Unassembled WGS sequence"/>
</dbReference>
<dbReference type="RefSeq" id="WP_146954141.1">
    <property type="nucleotide sequence ID" value="NZ_BAABBJ010000014.1"/>
</dbReference>
<dbReference type="PANTHER" id="PTHR13806:SF46">
    <property type="entry name" value="FLOTILLIN-1-RELATED"/>
    <property type="match status" value="1"/>
</dbReference>
<name>A0A512PGL9_9CELL</name>
<gene>
    <name evidence="7" type="ORF">CSO01_30640</name>
</gene>
<feature type="coiled-coil region" evidence="4">
    <location>
        <begin position="197"/>
        <end position="228"/>
    </location>
</feature>
<evidence type="ECO:0000256" key="1">
    <source>
        <dbReference type="ARBA" id="ARBA00004370"/>
    </source>
</evidence>
<proteinExistence type="inferred from homology"/>
<dbReference type="InterPro" id="IPR027705">
    <property type="entry name" value="Flotillin_fam"/>
</dbReference>
<dbReference type="GO" id="GO:0005886">
    <property type="term" value="C:plasma membrane"/>
    <property type="evidence" value="ECO:0007669"/>
    <property type="project" value="TreeGrafter"/>
</dbReference>
<feature type="transmembrane region" description="Helical" evidence="5">
    <location>
        <begin position="6"/>
        <end position="27"/>
    </location>
</feature>
<keyword evidence="8" id="KW-1185">Reference proteome</keyword>
<evidence type="ECO:0000256" key="5">
    <source>
        <dbReference type="SAM" id="Phobius"/>
    </source>
</evidence>
<dbReference type="InterPro" id="IPR001107">
    <property type="entry name" value="Band_7"/>
</dbReference>
<evidence type="ECO:0000256" key="4">
    <source>
        <dbReference type="SAM" id="Coils"/>
    </source>
</evidence>